<reference evidence="4" key="1">
    <citation type="submission" date="2020-05" db="UniProtKB">
        <authorList>
            <consortium name="EnsemblMetazoa"/>
        </authorList>
    </citation>
    <scope>IDENTIFICATION</scope>
    <source>
        <strain evidence="4">BB02</strain>
    </source>
</reference>
<dbReference type="PANTHER" id="PTHR11461:SF211">
    <property type="entry name" value="GH10112P-RELATED"/>
    <property type="match status" value="1"/>
</dbReference>
<dbReference type="VEuPathDB" id="VectorBase:BGLB007144"/>
<dbReference type="STRING" id="6526.A0A2C9JS51"/>
<dbReference type="Gene3D" id="3.30.497.10">
    <property type="entry name" value="Antithrombin, subunit I, domain 2"/>
    <property type="match status" value="1"/>
</dbReference>
<dbReference type="SUPFAM" id="SSF56574">
    <property type="entry name" value="Serpins"/>
    <property type="match status" value="1"/>
</dbReference>
<organism evidence="4 5">
    <name type="scientific">Biomphalaria glabrata</name>
    <name type="common">Bloodfluke planorb</name>
    <name type="synonym">Freshwater snail</name>
    <dbReference type="NCBI Taxonomy" id="6526"/>
    <lineage>
        <taxon>Eukaryota</taxon>
        <taxon>Metazoa</taxon>
        <taxon>Spiralia</taxon>
        <taxon>Lophotrochozoa</taxon>
        <taxon>Mollusca</taxon>
        <taxon>Gastropoda</taxon>
        <taxon>Heterobranchia</taxon>
        <taxon>Euthyneura</taxon>
        <taxon>Panpulmonata</taxon>
        <taxon>Hygrophila</taxon>
        <taxon>Lymnaeoidea</taxon>
        <taxon>Planorbidae</taxon>
        <taxon>Biomphalaria</taxon>
    </lineage>
</organism>
<dbReference type="AlphaFoldDB" id="A0A2C9JS51"/>
<dbReference type="InterPro" id="IPR042185">
    <property type="entry name" value="Serpin_sf_2"/>
</dbReference>
<feature type="domain" description="Serpin" evidence="3">
    <location>
        <begin position="1"/>
        <end position="176"/>
    </location>
</feature>
<dbReference type="InterPro" id="IPR042178">
    <property type="entry name" value="Serpin_sf_1"/>
</dbReference>
<accession>A0A2C9JS51</accession>
<dbReference type="InterPro" id="IPR000215">
    <property type="entry name" value="Serpin_fam"/>
</dbReference>
<dbReference type="InterPro" id="IPR023796">
    <property type="entry name" value="Serpin_dom"/>
</dbReference>
<dbReference type="KEGG" id="bgt:106065779"/>
<protein>
    <recommendedName>
        <fullName evidence="3">Serpin domain-containing protein</fullName>
    </recommendedName>
</protein>
<dbReference type="SMART" id="SM00093">
    <property type="entry name" value="SERPIN"/>
    <property type="match status" value="1"/>
</dbReference>
<name>A0A2C9JS51_BIOGL</name>
<evidence type="ECO:0000256" key="2">
    <source>
        <dbReference type="RuleBase" id="RU000411"/>
    </source>
</evidence>
<dbReference type="Proteomes" id="UP000076420">
    <property type="component" value="Unassembled WGS sequence"/>
</dbReference>
<proteinExistence type="inferred from homology"/>
<dbReference type="InterPro" id="IPR036186">
    <property type="entry name" value="Serpin_sf"/>
</dbReference>
<dbReference type="Gene3D" id="2.30.39.10">
    <property type="entry name" value="Alpha-1-antitrypsin, domain 1"/>
    <property type="match status" value="1"/>
</dbReference>
<dbReference type="GO" id="GO:0005615">
    <property type="term" value="C:extracellular space"/>
    <property type="evidence" value="ECO:0007669"/>
    <property type="project" value="InterPro"/>
</dbReference>
<dbReference type="VEuPathDB" id="VectorBase:BGLAX_043000"/>
<evidence type="ECO:0000259" key="3">
    <source>
        <dbReference type="SMART" id="SM00093"/>
    </source>
</evidence>
<dbReference type="PANTHER" id="PTHR11461">
    <property type="entry name" value="SERINE PROTEASE INHIBITOR, SERPIN"/>
    <property type="match status" value="1"/>
</dbReference>
<evidence type="ECO:0000256" key="1">
    <source>
        <dbReference type="ARBA" id="ARBA00009500"/>
    </source>
</evidence>
<sequence>MNDERWMKLKKDDVNKVDVGELSFSGGRFSLYIALPQELDGITDLERLIARPDQVQQLFSGLEYEPVDLAIPKFKTETTLSLIPTLRDMGITKAFDNGRADFRGITSGQVYVSEVMHKAVIEVEESGTVAAAMTYSGLVPFSADPSPRESFIADHPFVYFLRDNQTGQILFQGKFSG</sequence>
<dbReference type="EnsemblMetazoa" id="BGLB007144-RB">
    <property type="protein sequence ID" value="BGLB007144-PB"/>
    <property type="gene ID" value="BGLB007144"/>
</dbReference>
<gene>
    <name evidence="4" type="primary">106065779</name>
</gene>
<evidence type="ECO:0000313" key="5">
    <source>
        <dbReference type="Proteomes" id="UP000076420"/>
    </source>
</evidence>
<evidence type="ECO:0000313" key="4">
    <source>
        <dbReference type="EnsemblMetazoa" id="BGLB007144-PB"/>
    </source>
</evidence>
<dbReference type="GO" id="GO:0004867">
    <property type="term" value="F:serine-type endopeptidase inhibitor activity"/>
    <property type="evidence" value="ECO:0007669"/>
    <property type="project" value="InterPro"/>
</dbReference>
<dbReference type="Pfam" id="PF00079">
    <property type="entry name" value="Serpin"/>
    <property type="match status" value="1"/>
</dbReference>
<dbReference type="OrthoDB" id="1063785at2759"/>
<comment type="similarity">
    <text evidence="1 2">Belongs to the serpin family.</text>
</comment>
<dbReference type="InterPro" id="IPR023795">
    <property type="entry name" value="Serpin_CS"/>
</dbReference>
<dbReference type="PROSITE" id="PS00284">
    <property type="entry name" value="SERPIN"/>
    <property type="match status" value="1"/>
</dbReference>